<gene>
    <name evidence="1" type="ORF">GCM10010528_25440</name>
</gene>
<reference evidence="2" key="1">
    <citation type="journal article" date="2019" name="Int. J. Syst. Evol. Microbiol.">
        <title>The Global Catalogue of Microorganisms (GCM) 10K type strain sequencing project: providing services to taxonomists for standard genome sequencing and annotation.</title>
        <authorList>
            <consortium name="The Broad Institute Genomics Platform"/>
            <consortium name="The Broad Institute Genome Sequencing Center for Infectious Disease"/>
            <person name="Wu L."/>
            <person name="Ma J."/>
        </authorList>
    </citation>
    <scope>NUCLEOTIDE SEQUENCE [LARGE SCALE GENOMIC DNA]</scope>
    <source>
        <strain evidence="2">JCM 14234</strain>
    </source>
</reference>
<organism evidence="1 2">
    <name type="scientific">Gordonia defluvii</name>
    <dbReference type="NCBI Taxonomy" id="283718"/>
    <lineage>
        <taxon>Bacteria</taxon>
        <taxon>Bacillati</taxon>
        <taxon>Actinomycetota</taxon>
        <taxon>Actinomycetes</taxon>
        <taxon>Mycobacteriales</taxon>
        <taxon>Gordoniaceae</taxon>
        <taxon>Gordonia</taxon>
    </lineage>
</organism>
<keyword evidence="2" id="KW-1185">Reference proteome</keyword>
<dbReference type="RefSeq" id="WP_344716881.1">
    <property type="nucleotide sequence ID" value="NZ_BAAAVS010000054.1"/>
</dbReference>
<comment type="caution">
    <text evidence="1">The sequence shown here is derived from an EMBL/GenBank/DDBJ whole genome shotgun (WGS) entry which is preliminary data.</text>
</comment>
<evidence type="ECO:0000313" key="2">
    <source>
        <dbReference type="Proteomes" id="UP001501035"/>
    </source>
</evidence>
<protein>
    <submittedName>
        <fullName evidence="1">Uncharacterized protein</fullName>
    </submittedName>
</protein>
<proteinExistence type="predicted"/>
<evidence type="ECO:0000313" key="1">
    <source>
        <dbReference type="EMBL" id="GAA3045078.1"/>
    </source>
</evidence>
<sequence length="91" mass="9629">MSAPVTATVPLTIRVENAYANGDAFTHVLDIDISPPPTPTTCLTDWALDELIPFTGEGPQYADNPAIYEVEILSAPVAFARLIGLTVTAEG</sequence>
<dbReference type="Proteomes" id="UP001501035">
    <property type="component" value="Unassembled WGS sequence"/>
</dbReference>
<dbReference type="EMBL" id="BAAAVS010000054">
    <property type="protein sequence ID" value="GAA3045078.1"/>
    <property type="molecule type" value="Genomic_DNA"/>
</dbReference>
<name>A0ABP6LJS9_9ACTN</name>
<accession>A0ABP6LJS9</accession>